<dbReference type="Gene3D" id="2.170.16.10">
    <property type="entry name" value="Hedgehog/Intein (Hint) domain"/>
    <property type="match status" value="1"/>
</dbReference>
<dbReference type="PROSITE" id="PS50817">
    <property type="entry name" value="INTEIN_N_TER"/>
    <property type="match status" value="1"/>
</dbReference>
<dbReference type="GO" id="GO:0016539">
    <property type="term" value="P:intein-mediated protein splicing"/>
    <property type="evidence" value="ECO:0007669"/>
    <property type="project" value="InterPro"/>
</dbReference>
<keyword evidence="1" id="KW-1133">Transmembrane helix</keyword>
<evidence type="ECO:0000259" key="2">
    <source>
        <dbReference type="SMART" id="SM00306"/>
    </source>
</evidence>
<keyword evidence="4" id="KW-1185">Reference proteome</keyword>
<dbReference type="Proteomes" id="UP000199315">
    <property type="component" value="Unassembled WGS sequence"/>
</dbReference>
<dbReference type="RefSeq" id="WP_091236963.1">
    <property type="nucleotide sequence ID" value="NZ_FMKA01000053.1"/>
</dbReference>
<keyword evidence="1" id="KW-0812">Transmembrane</keyword>
<evidence type="ECO:0000313" key="3">
    <source>
        <dbReference type="EMBL" id="SCP99679.1"/>
    </source>
</evidence>
<dbReference type="PROSITE" id="PS50818">
    <property type="entry name" value="INTEIN_C_TER"/>
    <property type="match status" value="1"/>
</dbReference>
<feature type="domain" description="Hint" evidence="2">
    <location>
        <begin position="82"/>
        <end position="176"/>
    </location>
</feature>
<dbReference type="OrthoDB" id="1760972at2"/>
<feature type="transmembrane region" description="Helical" evidence="1">
    <location>
        <begin position="12"/>
        <end position="30"/>
    </location>
</feature>
<dbReference type="NCBIfam" id="TIGR01443">
    <property type="entry name" value="intein_Cterm"/>
    <property type="match status" value="1"/>
</dbReference>
<dbReference type="InterPro" id="IPR006141">
    <property type="entry name" value="Intein_N"/>
</dbReference>
<accession>A0A1D3TYV8</accession>
<evidence type="ECO:0000313" key="4">
    <source>
        <dbReference type="Proteomes" id="UP000199315"/>
    </source>
</evidence>
<dbReference type="SUPFAM" id="SSF51294">
    <property type="entry name" value="Hedgehog/intein (Hint) domain"/>
    <property type="match status" value="1"/>
</dbReference>
<dbReference type="CDD" id="cd00081">
    <property type="entry name" value="Hint"/>
    <property type="match status" value="1"/>
</dbReference>
<sequence>MGDTNGHAAANIIGGIIGGVSGAALGIVIAKQLGLTGWKQWALVSAATVGGAVLGAILGPYIARLAKPMGSAIKTATKIGTELCFVAGTPVKTDKGNVPIEKIKAGDYVYAENPETGEKGLKRVLKTFENEISELVHVSANGEEIVTTPGHPFYVFDKGWVGADKLEIGDLLVLYNEKQVEVEKVALEHLDEPVKVYNLEVEDFHTYYVGDSLILVHNKGCGFTKYSAKQLSKMVKGNFHGVNGVKNAILKDVPANILKQVGRNPDIALAKDGTIQLVSTIKKGVSIVTELNIKWY</sequence>
<name>A0A1D3TYV8_9FIRM</name>
<reference evidence="3 4" key="1">
    <citation type="submission" date="2016-09" db="EMBL/GenBank/DDBJ databases">
        <authorList>
            <person name="Capua I."/>
            <person name="De Benedictis P."/>
            <person name="Joannis T."/>
            <person name="Lombin L.H."/>
            <person name="Cattoli G."/>
        </authorList>
    </citation>
    <scope>NUCLEOTIDE SEQUENCE [LARGE SCALE GENOMIC DNA]</scope>
    <source>
        <strain evidence="3 4">GluBS11</strain>
    </source>
</reference>
<gene>
    <name evidence="3" type="ORF">SAMN05421730_10531</name>
</gene>
<dbReference type="Pfam" id="PF07591">
    <property type="entry name" value="PT-HINT"/>
    <property type="match status" value="1"/>
</dbReference>
<feature type="transmembrane region" description="Helical" evidence="1">
    <location>
        <begin position="42"/>
        <end position="63"/>
    </location>
</feature>
<dbReference type="EMBL" id="FMKA01000053">
    <property type="protein sequence ID" value="SCP99679.1"/>
    <property type="molecule type" value="Genomic_DNA"/>
</dbReference>
<dbReference type="InterPro" id="IPR036844">
    <property type="entry name" value="Hint_dom_sf"/>
</dbReference>
<dbReference type="InterPro" id="IPR030934">
    <property type="entry name" value="Intein_C"/>
</dbReference>
<protein>
    <submittedName>
        <fullName evidence="3">Intein C-terminal splicing region/intein N-terminal splicing region</fullName>
    </submittedName>
</protein>
<dbReference type="AlphaFoldDB" id="A0A1D3TYV8"/>
<dbReference type="SMART" id="SM00306">
    <property type="entry name" value="HintN"/>
    <property type="match status" value="1"/>
</dbReference>
<organism evidence="3 4">
    <name type="scientific">Anaerobium acetethylicum</name>
    <dbReference type="NCBI Taxonomy" id="1619234"/>
    <lineage>
        <taxon>Bacteria</taxon>
        <taxon>Bacillati</taxon>
        <taxon>Bacillota</taxon>
        <taxon>Clostridia</taxon>
        <taxon>Lachnospirales</taxon>
        <taxon>Lachnospiraceae</taxon>
        <taxon>Anaerobium</taxon>
    </lineage>
</organism>
<proteinExistence type="predicted"/>
<dbReference type="InterPro" id="IPR003587">
    <property type="entry name" value="Hint_dom_N"/>
</dbReference>
<dbReference type="STRING" id="1619234.SAMN05421730_10531"/>
<keyword evidence="1" id="KW-0472">Membrane</keyword>
<evidence type="ECO:0000256" key="1">
    <source>
        <dbReference type="SAM" id="Phobius"/>
    </source>
</evidence>